<evidence type="ECO:0000313" key="2">
    <source>
        <dbReference type="Proteomes" id="UP000887566"/>
    </source>
</evidence>
<feature type="compositionally biased region" description="Basic and acidic residues" evidence="1">
    <location>
        <begin position="656"/>
        <end position="672"/>
    </location>
</feature>
<dbReference type="Proteomes" id="UP000887566">
    <property type="component" value="Unplaced"/>
</dbReference>
<evidence type="ECO:0000313" key="3">
    <source>
        <dbReference type="WBParaSite" id="PSAMB.scaffold397size53249.g5281.t1"/>
    </source>
</evidence>
<keyword evidence="2" id="KW-1185">Reference proteome</keyword>
<feature type="region of interest" description="Disordered" evidence="1">
    <location>
        <begin position="350"/>
        <end position="371"/>
    </location>
</feature>
<protein>
    <submittedName>
        <fullName evidence="3">Uncharacterized protein</fullName>
    </submittedName>
</protein>
<evidence type="ECO:0000256" key="1">
    <source>
        <dbReference type="SAM" id="MobiDB-lite"/>
    </source>
</evidence>
<name>A0A914WGM9_9BILA</name>
<reference evidence="3" key="1">
    <citation type="submission" date="2022-11" db="UniProtKB">
        <authorList>
            <consortium name="WormBaseParasite"/>
        </authorList>
    </citation>
    <scope>IDENTIFICATION</scope>
</reference>
<dbReference type="WBParaSite" id="PSAMB.scaffold397size53249.g5281.t1">
    <property type="protein sequence ID" value="PSAMB.scaffold397size53249.g5281.t1"/>
    <property type="gene ID" value="PSAMB.scaffold397size53249.g5281"/>
</dbReference>
<accession>A0A914WGM9</accession>
<sequence length="672" mass="74052">MPPQEPTRDGNQETFTVVEDETDEKQMSFTEAENEIEMCVRLDQSLDEVMANFFQGNSDRDLSRDKTFVELAYTSKLLEVFPSKAAVHVDGVISKHDSKEMGHWLETFDGDSVSSNSNDIFDLFQDEPFAQNLKDISKSNNSIDNDNIFQIVSAIFKEKFMASTNLPGELGIYRDITVCTHNTRLSSVFCDALQILWKCCISQDQEVDIKPEVEDVHIEHNLFARAVEEFVTNFKISGRHEAFEHGFIKKHIKSMFVPLTYRVFEEDGHHVLEVSGRKLVISALLPKIEEQFKDHPEISQIRFAAVRDICINENLTYPGICVSVLAPSVVIKGKVEWDLSGVNAAEQISLQEKAPSGKDEGEIGQDGKDGAAGGSSGNFALFTKEMLNAENFHIILNGGNGHKGQDGGDGANGADGYGEKFDEVFSSSTKVLMYFGSLSNTVTGGVVGRIAGGFERQRMNSGTINVGISSTYYLSTHFMEYYEGTEGQPGGKGGQNGCGGQGGKKGDVNFVNTSGGENFPVKVTAQDGNDGESGKPGKTGLHGKDGWDVGIMRKTMGGYLEYGKSHNEKFKIDMSKDYTDNSVYVPSLYNGSGSYCYAGIQPQKRQRKMLNDNEKYCEMKTDAERKGDAIACKSTAISMKALEEKFNAMSNTTQEQKMEVSASKETDAQLNR</sequence>
<proteinExistence type="predicted"/>
<dbReference type="AlphaFoldDB" id="A0A914WGM9"/>
<feature type="compositionally biased region" description="Basic and acidic residues" evidence="1">
    <location>
        <begin position="355"/>
        <end position="369"/>
    </location>
</feature>
<feature type="region of interest" description="Disordered" evidence="1">
    <location>
        <begin position="648"/>
        <end position="672"/>
    </location>
</feature>
<feature type="region of interest" description="Disordered" evidence="1">
    <location>
        <begin position="523"/>
        <end position="544"/>
    </location>
</feature>
<organism evidence="2 3">
    <name type="scientific">Plectus sambesii</name>
    <dbReference type="NCBI Taxonomy" id="2011161"/>
    <lineage>
        <taxon>Eukaryota</taxon>
        <taxon>Metazoa</taxon>
        <taxon>Ecdysozoa</taxon>
        <taxon>Nematoda</taxon>
        <taxon>Chromadorea</taxon>
        <taxon>Plectida</taxon>
        <taxon>Plectina</taxon>
        <taxon>Plectoidea</taxon>
        <taxon>Plectidae</taxon>
        <taxon>Plectus</taxon>
    </lineage>
</organism>